<evidence type="ECO:0000313" key="2">
    <source>
        <dbReference type="Proteomes" id="UP001144978"/>
    </source>
</evidence>
<organism evidence="1 2">
    <name type="scientific">Trametes sanguinea</name>
    <dbReference type="NCBI Taxonomy" id="158606"/>
    <lineage>
        <taxon>Eukaryota</taxon>
        <taxon>Fungi</taxon>
        <taxon>Dikarya</taxon>
        <taxon>Basidiomycota</taxon>
        <taxon>Agaricomycotina</taxon>
        <taxon>Agaricomycetes</taxon>
        <taxon>Polyporales</taxon>
        <taxon>Polyporaceae</taxon>
        <taxon>Trametes</taxon>
    </lineage>
</organism>
<keyword evidence="2" id="KW-1185">Reference proteome</keyword>
<protein>
    <submittedName>
        <fullName evidence="1">Uncharacterized protein</fullName>
    </submittedName>
</protein>
<comment type="caution">
    <text evidence="1">The sequence shown here is derived from an EMBL/GenBank/DDBJ whole genome shotgun (WGS) entry which is preliminary data.</text>
</comment>
<name>A0ACC1N0K6_9APHY</name>
<sequence length="199" mass="22000">MHRSGDSEIALENAPGPGQVAHTSPYVSRTYFNASSKRRDMASQPTSPVVPDRTRDFASLRNVFLRLALHPDCPVSKLVASLSRRSQYDDQHPKLFHSLHQEHSSVLSLAADAESIYTGSQDGQISVWDKTTFKLKAVLRGHTGSVLALEYAADRHWLFSASGQSMLPRSFDSRSQALSQAIAPSAYVERPSGTHRRLL</sequence>
<dbReference type="EMBL" id="JANSHE010005084">
    <property type="protein sequence ID" value="KAJ2972792.1"/>
    <property type="molecule type" value="Genomic_DNA"/>
</dbReference>
<dbReference type="Proteomes" id="UP001144978">
    <property type="component" value="Unassembled WGS sequence"/>
</dbReference>
<reference evidence="1" key="1">
    <citation type="submission" date="2022-08" db="EMBL/GenBank/DDBJ databases">
        <title>Genome Sequence of Pycnoporus sanguineus.</title>
        <authorList>
            <person name="Buettner E."/>
        </authorList>
    </citation>
    <scope>NUCLEOTIDE SEQUENCE</scope>
    <source>
        <strain evidence="1">CG-C14</strain>
    </source>
</reference>
<accession>A0ACC1N0K6</accession>
<gene>
    <name evidence="1" type="ORF">NUW54_g12192</name>
</gene>
<evidence type="ECO:0000313" key="1">
    <source>
        <dbReference type="EMBL" id="KAJ2972792.1"/>
    </source>
</evidence>
<proteinExistence type="predicted"/>